<accession>A0A915K3L1</accession>
<evidence type="ECO:0000256" key="1">
    <source>
        <dbReference type="SAM" id="MobiDB-lite"/>
    </source>
</evidence>
<dbReference type="AlphaFoldDB" id="A0A915K3L1"/>
<evidence type="ECO:0000313" key="2">
    <source>
        <dbReference type="Proteomes" id="UP000887565"/>
    </source>
</evidence>
<feature type="region of interest" description="Disordered" evidence="1">
    <location>
        <begin position="110"/>
        <end position="137"/>
    </location>
</feature>
<feature type="compositionally biased region" description="Acidic residues" evidence="1">
    <location>
        <begin position="110"/>
        <end position="131"/>
    </location>
</feature>
<name>A0A915K3L1_ROMCU</name>
<protein>
    <submittedName>
        <fullName evidence="3">Uncharacterized protein</fullName>
    </submittedName>
</protein>
<organism evidence="2 3">
    <name type="scientific">Romanomermis culicivorax</name>
    <name type="common">Nematode worm</name>
    <dbReference type="NCBI Taxonomy" id="13658"/>
    <lineage>
        <taxon>Eukaryota</taxon>
        <taxon>Metazoa</taxon>
        <taxon>Ecdysozoa</taxon>
        <taxon>Nematoda</taxon>
        <taxon>Enoplea</taxon>
        <taxon>Dorylaimia</taxon>
        <taxon>Mermithida</taxon>
        <taxon>Mermithoidea</taxon>
        <taxon>Mermithidae</taxon>
        <taxon>Romanomermis</taxon>
    </lineage>
</organism>
<keyword evidence="2" id="KW-1185">Reference proteome</keyword>
<dbReference type="Proteomes" id="UP000887565">
    <property type="component" value="Unplaced"/>
</dbReference>
<sequence>MEPLCGHSLFCPICERRLLHLYEHLTKLCMANHCDEIDDTIDRIGEKELKIMQNEVILKSQIICWSGCTDLIKSPVKILEKCMTNRKRTGNTIVRDCKLIVFFQVNEENDESDDDYVDDENIENEDEEEDRTELIPV</sequence>
<evidence type="ECO:0000313" key="3">
    <source>
        <dbReference type="WBParaSite" id="nRc.2.0.1.t32911-RA"/>
    </source>
</evidence>
<reference evidence="3" key="1">
    <citation type="submission" date="2022-11" db="UniProtKB">
        <authorList>
            <consortium name="WormBaseParasite"/>
        </authorList>
    </citation>
    <scope>IDENTIFICATION</scope>
</reference>
<dbReference type="WBParaSite" id="nRc.2.0.1.t32911-RA">
    <property type="protein sequence ID" value="nRc.2.0.1.t32911-RA"/>
    <property type="gene ID" value="nRc.2.0.1.g32911"/>
</dbReference>
<proteinExistence type="predicted"/>